<gene>
    <name evidence="2" type="ORF">SSS_2939</name>
</gene>
<evidence type="ECO:0000313" key="3">
    <source>
        <dbReference type="EnsemblMetazoa" id="KAF7489428.1"/>
    </source>
</evidence>
<name>A0A834R8L9_SARSC</name>
<dbReference type="EMBL" id="WVUK01000065">
    <property type="protein sequence ID" value="KAF7489428.1"/>
    <property type="molecule type" value="Genomic_DNA"/>
</dbReference>
<accession>A0A834R8L9</accession>
<evidence type="ECO:0000313" key="2">
    <source>
        <dbReference type="EMBL" id="KAF7489428.1"/>
    </source>
</evidence>
<dbReference type="EnsemblMetazoa" id="SSS_2939s_mrna">
    <property type="protein sequence ID" value="KAF7489428.1"/>
    <property type="gene ID" value="SSS_2939"/>
</dbReference>
<reference evidence="4" key="1">
    <citation type="journal article" date="2020" name="PLoS Negl. Trop. Dis.">
        <title>High-quality nuclear genome for Sarcoptes scabiei-A critical resource for a neglected parasite.</title>
        <authorList>
            <person name="Korhonen P.K."/>
            <person name="Gasser R.B."/>
            <person name="Ma G."/>
            <person name="Wang T."/>
            <person name="Stroehlein A.J."/>
            <person name="Young N.D."/>
            <person name="Ang C.S."/>
            <person name="Fernando D.D."/>
            <person name="Lu H.C."/>
            <person name="Taylor S."/>
            <person name="Reynolds S.L."/>
            <person name="Mofiz E."/>
            <person name="Najaraj S.H."/>
            <person name="Gowda H."/>
            <person name="Madugundu A."/>
            <person name="Renuse S."/>
            <person name="Holt D."/>
            <person name="Pandey A."/>
            <person name="Papenfuss A.T."/>
            <person name="Fischer K."/>
        </authorList>
    </citation>
    <scope>NUCLEOTIDE SEQUENCE [LARGE SCALE GENOMIC DNA]</scope>
</reference>
<dbReference type="Proteomes" id="UP000070412">
    <property type="component" value="Unassembled WGS sequence"/>
</dbReference>
<organism evidence="2">
    <name type="scientific">Sarcoptes scabiei</name>
    <name type="common">Itch mite</name>
    <name type="synonym">Acarus scabiei</name>
    <dbReference type="NCBI Taxonomy" id="52283"/>
    <lineage>
        <taxon>Eukaryota</taxon>
        <taxon>Metazoa</taxon>
        <taxon>Ecdysozoa</taxon>
        <taxon>Arthropoda</taxon>
        <taxon>Chelicerata</taxon>
        <taxon>Arachnida</taxon>
        <taxon>Acari</taxon>
        <taxon>Acariformes</taxon>
        <taxon>Sarcoptiformes</taxon>
        <taxon>Astigmata</taxon>
        <taxon>Psoroptidia</taxon>
        <taxon>Sarcoptoidea</taxon>
        <taxon>Sarcoptidae</taxon>
        <taxon>Sarcoptinae</taxon>
        <taxon>Sarcoptes</taxon>
    </lineage>
</organism>
<proteinExistence type="predicted"/>
<reference evidence="2" key="2">
    <citation type="submission" date="2020-01" db="EMBL/GenBank/DDBJ databases">
        <authorList>
            <person name="Korhonen P.K.K."/>
            <person name="Guangxu M.G."/>
            <person name="Wang T.W."/>
            <person name="Stroehlein A.J.S."/>
            <person name="Young N.D."/>
            <person name="Ang C.-S.A."/>
            <person name="Fernando D.W.F."/>
            <person name="Lu H.L."/>
            <person name="Taylor S.T."/>
            <person name="Ehtesham M.E.M."/>
            <person name="Najaraj S.H.N."/>
            <person name="Harsha G.H.G."/>
            <person name="Madugundu A.M."/>
            <person name="Renuse S.R."/>
            <person name="Holt D.H."/>
            <person name="Pandey A.P."/>
            <person name="Papenfuss A.P."/>
            <person name="Gasser R.B.G."/>
            <person name="Fischer K.F."/>
        </authorList>
    </citation>
    <scope>NUCLEOTIDE SEQUENCE</scope>
    <source>
        <strain evidence="2">SSS_KF_BRIS2020</strain>
    </source>
</reference>
<evidence type="ECO:0000313" key="4">
    <source>
        <dbReference type="Proteomes" id="UP000070412"/>
    </source>
</evidence>
<evidence type="ECO:0000256" key="1">
    <source>
        <dbReference type="SAM" id="Phobius"/>
    </source>
</evidence>
<feature type="transmembrane region" description="Helical" evidence="1">
    <location>
        <begin position="16"/>
        <end position="36"/>
    </location>
</feature>
<keyword evidence="1" id="KW-0472">Membrane</keyword>
<keyword evidence="1" id="KW-0812">Transmembrane</keyword>
<keyword evidence="1" id="KW-1133">Transmembrane helix</keyword>
<sequence length="141" mass="16489">MSDQCSSIRIISHLNYWIILLIFILIVWLMTLTTPISTANIAYIIKIDGDKGTGNDFYVFSGRNCHTPTVIKKGHSGKKKHLKRGKIIIVEHECRSDGYKHRYKNHHHYPSPIIIHKNILHKIPVFVPFYTARMLSKLYYR</sequence>
<protein>
    <submittedName>
        <fullName evidence="2 3">Uncharacterized protein</fullName>
    </submittedName>
</protein>
<keyword evidence="4" id="KW-1185">Reference proteome</keyword>
<dbReference type="AlphaFoldDB" id="A0A834R8L9"/>
<reference evidence="3" key="3">
    <citation type="submission" date="2022-06" db="UniProtKB">
        <authorList>
            <consortium name="EnsemblMetazoa"/>
        </authorList>
    </citation>
    <scope>IDENTIFICATION</scope>
</reference>